<gene>
    <name evidence="3" type="ORF">FB471_3890</name>
</gene>
<dbReference type="Pfam" id="PF04149">
    <property type="entry name" value="DUF397"/>
    <property type="match status" value="1"/>
</dbReference>
<accession>A0A542DLZ7</accession>
<evidence type="ECO:0000313" key="3">
    <source>
        <dbReference type="EMBL" id="TQJ04109.1"/>
    </source>
</evidence>
<organism evidence="3 4">
    <name type="scientific">Amycolatopsis cihanbeyliensis</name>
    <dbReference type="NCBI Taxonomy" id="1128664"/>
    <lineage>
        <taxon>Bacteria</taxon>
        <taxon>Bacillati</taxon>
        <taxon>Actinomycetota</taxon>
        <taxon>Actinomycetes</taxon>
        <taxon>Pseudonocardiales</taxon>
        <taxon>Pseudonocardiaceae</taxon>
        <taxon>Amycolatopsis</taxon>
    </lineage>
</organism>
<comment type="caution">
    <text evidence="3">The sequence shown here is derived from an EMBL/GenBank/DDBJ whole genome shotgun (WGS) entry which is preliminary data.</text>
</comment>
<dbReference type="Proteomes" id="UP000320876">
    <property type="component" value="Unassembled WGS sequence"/>
</dbReference>
<dbReference type="OrthoDB" id="3630359at2"/>
<dbReference type="InterPro" id="IPR007278">
    <property type="entry name" value="DUF397"/>
</dbReference>
<dbReference type="EMBL" id="VFML01000001">
    <property type="protein sequence ID" value="TQJ04109.1"/>
    <property type="molecule type" value="Genomic_DNA"/>
</dbReference>
<dbReference type="AlphaFoldDB" id="A0A542DLZ7"/>
<evidence type="ECO:0000313" key="4">
    <source>
        <dbReference type="Proteomes" id="UP000320876"/>
    </source>
</evidence>
<keyword evidence="4" id="KW-1185">Reference proteome</keyword>
<sequence>MAIGTESTAPGVDRATSWRTPSRSVGGRCIRVSYRMAYVILDDSTRPSPATGEALVFAPGEWRAFLHRVRSLDSAQVTR</sequence>
<reference evidence="3 4" key="1">
    <citation type="submission" date="2019-06" db="EMBL/GenBank/DDBJ databases">
        <title>Sequencing the genomes of 1000 actinobacteria strains.</title>
        <authorList>
            <person name="Klenk H.-P."/>
        </authorList>
    </citation>
    <scope>NUCLEOTIDE SEQUENCE [LARGE SCALE GENOMIC DNA]</scope>
    <source>
        <strain evidence="3 4">DSM 45679</strain>
    </source>
</reference>
<evidence type="ECO:0000259" key="2">
    <source>
        <dbReference type="Pfam" id="PF04149"/>
    </source>
</evidence>
<evidence type="ECO:0000256" key="1">
    <source>
        <dbReference type="SAM" id="MobiDB-lite"/>
    </source>
</evidence>
<proteinExistence type="predicted"/>
<dbReference type="RefSeq" id="WP_141999831.1">
    <property type="nucleotide sequence ID" value="NZ_VFML01000001.1"/>
</dbReference>
<protein>
    <submittedName>
        <fullName evidence="3">Uncharacterized protein DUF397</fullName>
    </submittedName>
</protein>
<name>A0A542DLZ7_AMYCI</name>
<feature type="domain" description="DUF397" evidence="2">
    <location>
        <begin position="17"/>
        <end position="70"/>
    </location>
</feature>
<feature type="region of interest" description="Disordered" evidence="1">
    <location>
        <begin position="1"/>
        <end position="24"/>
    </location>
</feature>